<dbReference type="AlphaFoldDB" id="A0A6F8YU40"/>
<dbReference type="KEGG" id="psuu:Psuf_068060"/>
<feature type="region of interest" description="Disordered" evidence="1">
    <location>
        <begin position="14"/>
        <end position="51"/>
    </location>
</feature>
<keyword evidence="3" id="KW-1185">Reference proteome</keyword>
<evidence type="ECO:0000313" key="2">
    <source>
        <dbReference type="EMBL" id="BCB89493.1"/>
    </source>
</evidence>
<sequence>MGSPPDAIEWIRAVASGGSSSDDGPDPSDADAGGVPIPDLSGFPRRDGRLSGPVPPPFVAWRCRTPELSGGPGTCLPAVAAFPPCPVGAGTKRFGGAAYRYGPVRFPPHAFDRFDQIRVATLC</sequence>
<accession>A0A6F8YU40</accession>
<protein>
    <submittedName>
        <fullName evidence="2">Uncharacterized protein</fullName>
    </submittedName>
</protein>
<name>A0A6F8YU40_9ACTN</name>
<organism evidence="2 3">
    <name type="scientific">Phytohabitans suffuscus</name>
    <dbReference type="NCBI Taxonomy" id="624315"/>
    <lineage>
        <taxon>Bacteria</taxon>
        <taxon>Bacillati</taxon>
        <taxon>Actinomycetota</taxon>
        <taxon>Actinomycetes</taxon>
        <taxon>Micromonosporales</taxon>
        <taxon>Micromonosporaceae</taxon>
    </lineage>
</organism>
<reference evidence="2 3" key="2">
    <citation type="submission" date="2020-03" db="EMBL/GenBank/DDBJ databases">
        <authorList>
            <person name="Ichikawa N."/>
            <person name="Kimura A."/>
            <person name="Kitahashi Y."/>
            <person name="Uohara A."/>
        </authorList>
    </citation>
    <scope>NUCLEOTIDE SEQUENCE [LARGE SCALE GENOMIC DNA]</scope>
    <source>
        <strain evidence="2 3">NBRC 105367</strain>
    </source>
</reference>
<gene>
    <name evidence="2" type="ORF">Psuf_068060</name>
</gene>
<reference evidence="2 3" key="1">
    <citation type="submission" date="2020-03" db="EMBL/GenBank/DDBJ databases">
        <title>Whole genome shotgun sequence of Phytohabitans suffuscus NBRC 105367.</title>
        <authorList>
            <person name="Komaki H."/>
            <person name="Tamura T."/>
        </authorList>
    </citation>
    <scope>NUCLEOTIDE SEQUENCE [LARGE SCALE GENOMIC DNA]</scope>
    <source>
        <strain evidence="2 3">NBRC 105367</strain>
    </source>
</reference>
<dbReference type="Proteomes" id="UP000503011">
    <property type="component" value="Chromosome"/>
</dbReference>
<evidence type="ECO:0000256" key="1">
    <source>
        <dbReference type="SAM" id="MobiDB-lite"/>
    </source>
</evidence>
<proteinExistence type="predicted"/>
<dbReference type="EMBL" id="AP022871">
    <property type="protein sequence ID" value="BCB89493.1"/>
    <property type="molecule type" value="Genomic_DNA"/>
</dbReference>
<evidence type="ECO:0000313" key="3">
    <source>
        <dbReference type="Proteomes" id="UP000503011"/>
    </source>
</evidence>